<dbReference type="RefSeq" id="WP_013954794.1">
    <property type="nucleotide sequence ID" value="NZ_CP005933.1"/>
</dbReference>
<dbReference type="InterPro" id="IPR003148">
    <property type="entry name" value="RCK_N"/>
</dbReference>
<dbReference type="Pfam" id="PF02254">
    <property type="entry name" value="TrkA_N"/>
    <property type="match status" value="1"/>
</dbReference>
<dbReference type="SUPFAM" id="SSF51735">
    <property type="entry name" value="NAD(P)-binding Rossmann-fold domains"/>
    <property type="match status" value="1"/>
</dbReference>
<protein>
    <submittedName>
        <fullName evidence="3">Potassium uptake protein</fullName>
    </submittedName>
</protein>
<evidence type="ECO:0000313" key="3">
    <source>
        <dbReference type="EMBL" id="AIA33970.1"/>
    </source>
</evidence>
<proteinExistence type="predicted"/>
<dbReference type="SUPFAM" id="SSF116726">
    <property type="entry name" value="TrkA C-terminal domain-like"/>
    <property type="match status" value="1"/>
</dbReference>
<name>A0A059Y3N3_MYCBV</name>
<accession>A0A059Y3N3</accession>
<dbReference type="PROSITE" id="PS51202">
    <property type="entry name" value="RCK_C"/>
    <property type="match status" value="1"/>
</dbReference>
<dbReference type="InterPro" id="IPR050721">
    <property type="entry name" value="Trk_Ktr_HKT_K-transport"/>
</dbReference>
<dbReference type="SMR" id="A0A059Y3N3"/>
<dbReference type="EMBL" id="CP005933">
    <property type="protein sequence ID" value="AIA33970.1"/>
    <property type="molecule type" value="Genomic_DNA"/>
</dbReference>
<dbReference type="GO" id="GO:0008324">
    <property type="term" value="F:monoatomic cation transmembrane transporter activity"/>
    <property type="evidence" value="ECO:0007669"/>
    <property type="project" value="InterPro"/>
</dbReference>
<feature type="domain" description="RCK C-terminal" evidence="2">
    <location>
        <begin position="139"/>
        <end position="222"/>
    </location>
</feature>
<organism evidence="3 4">
    <name type="scientific">Mycoplasmopsis bovis CQ-W70</name>
    <dbReference type="NCBI Taxonomy" id="1316930"/>
    <lineage>
        <taxon>Bacteria</taxon>
        <taxon>Bacillati</taxon>
        <taxon>Mycoplasmatota</taxon>
        <taxon>Mycoplasmoidales</taxon>
        <taxon>Metamycoplasmataceae</taxon>
        <taxon>Mycoplasmopsis</taxon>
    </lineage>
</organism>
<dbReference type="HOGENOM" id="CLU_046525_3_2_14"/>
<feature type="domain" description="RCK N-terminal" evidence="1">
    <location>
        <begin position="6"/>
        <end position="118"/>
    </location>
</feature>
<dbReference type="InterPro" id="IPR036291">
    <property type="entry name" value="NAD(P)-bd_dom_sf"/>
</dbReference>
<dbReference type="Gene3D" id="3.40.50.720">
    <property type="entry name" value="NAD(P)-binding Rossmann-like Domain"/>
    <property type="match status" value="1"/>
</dbReference>
<dbReference type="PROSITE" id="PS51201">
    <property type="entry name" value="RCK_N"/>
    <property type="match status" value="1"/>
</dbReference>
<dbReference type="GO" id="GO:0006813">
    <property type="term" value="P:potassium ion transport"/>
    <property type="evidence" value="ECO:0007669"/>
    <property type="project" value="InterPro"/>
</dbReference>
<dbReference type="InterPro" id="IPR036721">
    <property type="entry name" value="RCK_C_sf"/>
</dbReference>
<dbReference type="InterPro" id="IPR006037">
    <property type="entry name" value="RCK_C"/>
</dbReference>
<gene>
    <name evidence="3" type="ORF">K668_01960</name>
</gene>
<sequence length="222" mass="24187">MAKKRNQDICIIGTGRFGSAVIGQLAKMDCSLLLVDSDEHVLNEYKDVAQKIVVADATNIKALKALNIAEMDTVVVAVSDNIEIVAALLELNVKNLIVRAKSKTHARVLKQIGANVIIQPEYEAGVRTALIAANPNFMRFSQNLQEIGDNFVMGTTSLNSQFFEGKPIKEIKFRDLGVSVVLIKRGARSILPSGLTTLERGDLLTLIGKVEDVTVMLAELNK</sequence>
<dbReference type="Pfam" id="PF02080">
    <property type="entry name" value="TrkA_C"/>
    <property type="match status" value="1"/>
</dbReference>
<dbReference type="Proteomes" id="UP000027182">
    <property type="component" value="Chromosome"/>
</dbReference>
<reference evidence="3 4" key="1">
    <citation type="submission" date="2013-04" db="EMBL/GenBank/DDBJ databases">
        <authorList>
            <person name="Lin L."/>
            <person name="Zeng Z."/>
            <person name="Xie J."/>
            <person name="Luo L."/>
            <person name="Yang Z."/>
            <person name="Liang W."/>
            <person name="Lin H."/>
            <person name="Dong C."/>
            <person name="Sun Y."/>
        </authorList>
    </citation>
    <scope>NUCLEOTIDE SEQUENCE [LARGE SCALE GENOMIC DNA]</scope>
    <source>
        <strain evidence="3 4">CQ-W70</strain>
    </source>
</reference>
<evidence type="ECO:0000259" key="2">
    <source>
        <dbReference type="PROSITE" id="PS51202"/>
    </source>
</evidence>
<evidence type="ECO:0000313" key="4">
    <source>
        <dbReference type="Proteomes" id="UP000027182"/>
    </source>
</evidence>
<dbReference type="KEGG" id="mbq:K668_01960"/>
<dbReference type="PATRIC" id="fig|1316930.3.peg.403"/>
<evidence type="ECO:0000259" key="1">
    <source>
        <dbReference type="PROSITE" id="PS51201"/>
    </source>
</evidence>
<dbReference type="PANTHER" id="PTHR43833">
    <property type="entry name" value="POTASSIUM CHANNEL PROTEIN 2-RELATED-RELATED"/>
    <property type="match status" value="1"/>
</dbReference>
<dbReference type="AlphaFoldDB" id="A0A059Y3N3"/>
<dbReference type="PANTHER" id="PTHR43833:SF7">
    <property type="entry name" value="KTR SYSTEM POTASSIUM UPTAKE PROTEIN C"/>
    <property type="match status" value="1"/>
</dbReference>
<dbReference type="Gene3D" id="3.30.70.1450">
    <property type="entry name" value="Regulator of K+ conductance, C-terminal domain"/>
    <property type="match status" value="1"/>
</dbReference>